<keyword evidence="4" id="KW-0611">Plant defense</keyword>
<dbReference type="Gene3D" id="3.40.50.300">
    <property type="entry name" value="P-loop containing nucleotide triphosphate hydrolases"/>
    <property type="match status" value="1"/>
</dbReference>
<dbReference type="InterPro" id="IPR036388">
    <property type="entry name" value="WH-like_DNA-bd_sf"/>
</dbReference>
<dbReference type="Gene3D" id="1.10.10.10">
    <property type="entry name" value="Winged helix-like DNA-binding domain superfamily/Winged helix DNA-binding domain"/>
    <property type="match status" value="1"/>
</dbReference>
<keyword evidence="5" id="KW-0067">ATP-binding</keyword>
<protein>
    <recommendedName>
        <fullName evidence="13">Disease resistance protein RGA3</fullName>
    </recommendedName>
</protein>
<evidence type="ECO:0000259" key="9">
    <source>
        <dbReference type="Pfam" id="PF23598"/>
    </source>
</evidence>
<keyword evidence="1" id="KW-0433">Leucine-rich repeat</keyword>
<feature type="domain" description="Disease resistance R13L4/SHOC-2-like LRR" evidence="9">
    <location>
        <begin position="869"/>
        <end position="1017"/>
    </location>
</feature>
<accession>A0ABQ9M7Y5</accession>
<evidence type="ECO:0000259" key="8">
    <source>
        <dbReference type="Pfam" id="PF23559"/>
    </source>
</evidence>
<dbReference type="InterPro" id="IPR056789">
    <property type="entry name" value="LRR_R13L1-DRL21"/>
</dbReference>
<dbReference type="Pfam" id="PF25019">
    <property type="entry name" value="LRR_R13L1-DRL21"/>
    <property type="match status" value="1"/>
</dbReference>
<evidence type="ECO:0000259" key="6">
    <source>
        <dbReference type="Pfam" id="PF00931"/>
    </source>
</evidence>
<dbReference type="Proteomes" id="UP001174677">
    <property type="component" value="Chromosome 8"/>
</dbReference>
<evidence type="ECO:0000259" key="10">
    <source>
        <dbReference type="Pfam" id="PF25019"/>
    </source>
</evidence>
<dbReference type="InterPro" id="IPR027417">
    <property type="entry name" value="P-loop_NTPase"/>
</dbReference>
<feature type="domain" description="Disease resistance protein winged helix" evidence="8">
    <location>
        <begin position="441"/>
        <end position="508"/>
    </location>
</feature>
<proteinExistence type="predicted"/>
<dbReference type="InterPro" id="IPR038005">
    <property type="entry name" value="RX-like_CC"/>
</dbReference>
<dbReference type="SUPFAM" id="SSF52540">
    <property type="entry name" value="P-loop containing nucleoside triphosphate hydrolases"/>
    <property type="match status" value="1"/>
</dbReference>
<organism evidence="11 12">
    <name type="scientific">Hevea brasiliensis</name>
    <name type="common">Para rubber tree</name>
    <name type="synonym">Siphonia brasiliensis</name>
    <dbReference type="NCBI Taxonomy" id="3981"/>
    <lineage>
        <taxon>Eukaryota</taxon>
        <taxon>Viridiplantae</taxon>
        <taxon>Streptophyta</taxon>
        <taxon>Embryophyta</taxon>
        <taxon>Tracheophyta</taxon>
        <taxon>Spermatophyta</taxon>
        <taxon>Magnoliopsida</taxon>
        <taxon>eudicotyledons</taxon>
        <taxon>Gunneridae</taxon>
        <taxon>Pentapetalae</taxon>
        <taxon>rosids</taxon>
        <taxon>fabids</taxon>
        <taxon>Malpighiales</taxon>
        <taxon>Euphorbiaceae</taxon>
        <taxon>Crotonoideae</taxon>
        <taxon>Micrandreae</taxon>
        <taxon>Hevea</taxon>
    </lineage>
</organism>
<dbReference type="SUPFAM" id="SSF52047">
    <property type="entry name" value="RNI-like"/>
    <property type="match status" value="1"/>
</dbReference>
<dbReference type="Pfam" id="PF23559">
    <property type="entry name" value="WHD_DRP"/>
    <property type="match status" value="1"/>
</dbReference>
<comment type="caution">
    <text evidence="11">The sequence shown here is derived from an EMBL/GenBank/DDBJ whole genome shotgun (WGS) entry which is preliminary data.</text>
</comment>
<feature type="domain" description="Disease resistance N-terminal" evidence="7">
    <location>
        <begin position="9"/>
        <end position="96"/>
    </location>
</feature>
<feature type="domain" description="R13L1/DRL21-like LRR repeat region" evidence="10">
    <location>
        <begin position="682"/>
        <end position="816"/>
    </location>
</feature>
<sequence>MADIVLSLVDAALSRVVPLITDEIILAWNLKDNLKGLQESLTMIRAVLQDAEEQPTKREPVKLWLKKLREVAYEAEDVFDELAYENLRRKVETQEQSGREVNNFFSFSKGTRYVEKATLHVKMARKVRNIIELLNKIKNEAMGYGLQVVTKDRTMPQIDLDRVTDWVLDRPVVGREADVSKIVNLLNCSNDQQVPTIVSIVGMGGLGKTTLAKLVCQEVMEKKFFDFKIWVCVSYNFHDERILGEMLQTLNANTGGLKNKGAILRGLKEALEGKKFLLVLDDVWNEVSERWVALKNRLKEVSGKNTGSAIVVTTRSGQVASIMETSMETYTHYRHTLNLLSDDECWSIMKERAFGNGEASIPLDLECIGKEIAKKCRGLPLAAKVLGGTMGFKRDKEAWLSIMNSNDLNSSDNEDNVESVLKLSFDHLPPFLKPCFAYCSIFPKDFDIAKEELVQLWMAEGFLGSSSQDEGNKYFNALLQNSFFQDVERDACENIRWCKMHDLVHDLALSLTKSETLTLENCTTGDDISSTRRLYVDCQNATTLIAFLKRDAKKLRSLFIKGIAFDGPWKLKRLRTLNLEDADIEELPSSIGKLKHLRYLNVSGTKIEVLPESITKLYNLQTLKFSWCNSLKEVPRNKMCNLISLRHIEFSEDDHMPSMAGRLTCLETLSLFVVGPDKGGSIEELKCLNQLSGELTLNHLEEVRDKEEAKKSNLQRKTKIRTLQFEWSDGREVGCNDVEVLEGLEPHPNIEGITIENYLGEKLPPWLLMMKIPSDGDSSRVFDNLVELTLRNCKWCEQLPMLGHLPRLKVLWISGMDKIRSIGNEFYGIGDGSTSNGVRPFPSGLKSFTSLEKLEISECEALTSVPEYFSELHSLRRLRITKCQSLSYFPKNILGGLTRLTFLQIGGFSEELDSFPYLNSIQDLPSLETLWIYGDDRGRIKSLPDQLQSLTTLKALYIWCFDEMEALPEWLGNLSSLKYLRFWNCDNLKYLPTATAMRRLSKLTEIRSFSCPFLRANCAKGSGSEWSKISHIPCIRICKFTHHLTSLSLLKMIILYFN</sequence>
<dbReference type="Gene3D" id="1.10.8.430">
    <property type="entry name" value="Helical domain of apoptotic protease-activating factors"/>
    <property type="match status" value="1"/>
</dbReference>
<dbReference type="InterPro" id="IPR032675">
    <property type="entry name" value="LRR_dom_sf"/>
</dbReference>
<evidence type="ECO:0000256" key="2">
    <source>
        <dbReference type="ARBA" id="ARBA00022737"/>
    </source>
</evidence>
<keyword evidence="2" id="KW-0677">Repeat</keyword>
<dbReference type="SUPFAM" id="SSF52058">
    <property type="entry name" value="L domain-like"/>
    <property type="match status" value="1"/>
</dbReference>
<evidence type="ECO:0000259" key="7">
    <source>
        <dbReference type="Pfam" id="PF18052"/>
    </source>
</evidence>
<reference evidence="11 12" key="1">
    <citation type="journal article" date="2023" name="Plant Biotechnol. J.">
        <title>Chromosome-level wild Hevea brasiliensis genome provides new tools for genomic-assisted breeding and valuable loci to elevate rubber yield.</title>
        <authorList>
            <person name="Cheng H."/>
            <person name="Song X."/>
            <person name="Hu Y."/>
            <person name="Wu T."/>
            <person name="Yang Q."/>
            <person name="An Z."/>
            <person name="Feng S."/>
            <person name="Deng Z."/>
            <person name="Wu W."/>
            <person name="Zeng X."/>
            <person name="Tu M."/>
            <person name="Wang X."/>
            <person name="Huang H."/>
        </authorList>
    </citation>
    <scope>NUCLEOTIDE SEQUENCE [LARGE SCALE GENOMIC DNA]</scope>
    <source>
        <strain evidence="11">MT/VB/25A 57/8</strain>
    </source>
</reference>
<dbReference type="InterPro" id="IPR055414">
    <property type="entry name" value="LRR_R13L4/SHOC2-like"/>
</dbReference>
<dbReference type="Pfam" id="PF23598">
    <property type="entry name" value="LRR_14"/>
    <property type="match status" value="1"/>
</dbReference>
<dbReference type="PANTHER" id="PTHR36766:SF70">
    <property type="entry name" value="DISEASE RESISTANCE PROTEIN RGA4"/>
    <property type="match status" value="1"/>
</dbReference>
<evidence type="ECO:0000313" key="12">
    <source>
        <dbReference type="Proteomes" id="UP001174677"/>
    </source>
</evidence>
<dbReference type="CDD" id="cd14798">
    <property type="entry name" value="RX-CC_like"/>
    <property type="match status" value="1"/>
</dbReference>
<dbReference type="InterPro" id="IPR002182">
    <property type="entry name" value="NB-ARC"/>
</dbReference>
<dbReference type="PANTHER" id="PTHR36766">
    <property type="entry name" value="PLANT BROAD-SPECTRUM MILDEW RESISTANCE PROTEIN RPW8"/>
    <property type="match status" value="1"/>
</dbReference>
<gene>
    <name evidence="11" type="ORF">P3X46_014464</name>
</gene>
<dbReference type="Gene3D" id="3.80.10.10">
    <property type="entry name" value="Ribonuclease Inhibitor"/>
    <property type="match status" value="2"/>
</dbReference>
<dbReference type="Pfam" id="PF00931">
    <property type="entry name" value="NB-ARC"/>
    <property type="match status" value="1"/>
</dbReference>
<feature type="domain" description="NB-ARC" evidence="6">
    <location>
        <begin position="176"/>
        <end position="355"/>
    </location>
</feature>
<evidence type="ECO:0000256" key="5">
    <source>
        <dbReference type="ARBA" id="ARBA00022840"/>
    </source>
</evidence>
<dbReference type="InterPro" id="IPR058922">
    <property type="entry name" value="WHD_DRP"/>
</dbReference>
<dbReference type="Gene3D" id="1.20.5.4130">
    <property type="match status" value="1"/>
</dbReference>
<dbReference type="PRINTS" id="PR00364">
    <property type="entry name" value="DISEASERSIST"/>
</dbReference>
<dbReference type="InterPro" id="IPR042197">
    <property type="entry name" value="Apaf_helical"/>
</dbReference>
<keyword evidence="12" id="KW-1185">Reference proteome</keyword>
<evidence type="ECO:0000256" key="3">
    <source>
        <dbReference type="ARBA" id="ARBA00022741"/>
    </source>
</evidence>
<keyword evidence="3" id="KW-0547">Nucleotide-binding</keyword>
<dbReference type="InterPro" id="IPR041118">
    <property type="entry name" value="Rx_N"/>
</dbReference>
<evidence type="ECO:0008006" key="13">
    <source>
        <dbReference type="Google" id="ProtNLM"/>
    </source>
</evidence>
<dbReference type="Pfam" id="PF18052">
    <property type="entry name" value="Rx_N"/>
    <property type="match status" value="1"/>
</dbReference>
<evidence type="ECO:0000256" key="4">
    <source>
        <dbReference type="ARBA" id="ARBA00022821"/>
    </source>
</evidence>
<evidence type="ECO:0000313" key="11">
    <source>
        <dbReference type="EMBL" id="KAJ9175968.1"/>
    </source>
</evidence>
<evidence type="ECO:0000256" key="1">
    <source>
        <dbReference type="ARBA" id="ARBA00022614"/>
    </source>
</evidence>
<name>A0ABQ9M7Y5_HEVBR</name>
<dbReference type="EMBL" id="JARPOI010000008">
    <property type="protein sequence ID" value="KAJ9175968.1"/>
    <property type="molecule type" value="Genomic_DNA"/>
</dbReference>